<dbReference type="GO" id="GO:0003677">
    <property type="term" value="F:DNA binding"/>
    <property type="evidence" value="ECO:0007669"/>
    <property type="project" value="UniProtKB-KW"/>
</dbReference>
<dbReference type="AlphaFoldDB" id="A0A285UMG7"/>
<dbReference type="GO" id="GO:0016787">
    <property type="term" value="F:hydrolase activity"/>
    <property type="evidence" value="ECO:0007669"/>
    <property type="project" value="UniProtKB-KW"/>
</dbReference>
<evidence type="ECO:0000313" key="9">
    <source>
        <dbReference type="EMBL" id="SOC43095.1"/>
    </source>
</evidence>
<keyword evidence="3" id="KW-0378">Hydrolase</keyword>
<dbReference type="GO" id="GO:0005524">
    <property type="term" value="F:ATP binding"/>
    <property type="evidence" value="ECO:0007669"/>
    <property type="project" value="UniProtKB-KW"/>
</dbReference>
<proteinExistence type="predicted"/>
<evidence type="ECO:0000256" key="3">
    <source>
        <dbReference type="ARBA" id="ARBA00022801"/>
    </source>
</evidence>
<keyword evidence="10" id="KW-1185">Reference proteome</keyword>
<protein>
    <submittedName>
        <fullName evidence="9">PD-(D/E)XK nuclease superfamily protein</fullName>
    </submittedName>
</protein>
<dbReference type="Gene3D" id="3.90.320.10">
    <property type="match status" value="1"/>
</dbReference>
<feature type="domain" description="PD-(D/E)XK endonuclease-like" evidence="8">
    <location>
        <begin position="627"/>
        <end position="894"/>
    </location>
</feature>
<keyword evidence="6" id="KW-0238">DNA-binding</keyword>
<dbReference type="GO" id="GO:0004386">
    <property type="term" value="F:helicase activity"/>
    <property type="evidence" value="ECO:0007669"/>
    <property type="project" value="UniProtKB-KW"/>
</dbReference>
<evidence type="ECO:0000256" key="1">
    <source>
        <dbReference type="ARBA" id="ARBA00022741"/>
    </source>
</evidence>
<keyword evidence="1" id="KW-0547">Nucleotide-binding</keyword>
<evidence type="ECO:0000256" key="6">
    <source>
        <dbReference type="ARBA" id="ARBA00023125"/>
    </source>
</evidence>
<reference evidence="10" key="1">
    <citation type="submission" date="2017-08" db="EMBL/GenBank/DDBJ databases">
        <authorList>
            <person name="Varghese N."/>
            <person name="Submissions S."/>
        </authorList>
    </citation>
    <scope>NUCLEOTIDE SEQUENCE [LARGE SCALE GENOMIC DNA]</scope>
    <source>
        <strain evidence="10">JC23</strain>
    </source>
</reference>
<evidence type="ECO:0000256" key="4">
    <source>
        <dbReference type="ARBA" id="ARBA00022806"/>
    </source>
</evidence>
<evidence type="ECO:0000313" key="10">
    <source>
        <dbReference type="Proteomes" id="UP000219252"/>
    </source>
</evidence>
<keyword evidence="2" id="KW-0227">DNA damage</keyword>
<accession>A0A285UMG7</accession>
<dbReference type="Pfam" id="PF12705">
    <property type="entry name" value="PDDEXK_1"/>
    <property type="match status" value="1"/>
</dbReference>
<sequence length="898" mass="102723">MEIILGYWLDSKIYPDELHGETASVGKVFTGFHGLVNILEMQFGLSFPEIADSIRIAEWQATITKVDNGQKPYSNSFKTDSWNTARELKNRRDELVLAGWNPKIQRGGGKWIEAIAEIEIANIEHSHGFADRVCSLFKLLKQQFLPLSINKITIIDEDESLWENWVIEMIELLKLNGVTIEKMPLQPLDLPTPPVTDLQKIKAALYDSKIDVSNLELTNDGSFIILRSEQEWDAADFLISWLQQHGDDNTVLINNSNNLLLTELFHRRGLPTTEIQNYSKWRSALQVLPLTIETYWKPARVDRMMELLTLPISPIPRRLCTKLANSLAQEPGIGGEKWNDAIDNAVTEIEELWIAEGLNQIQVKKRIADLQEKIDLWINHEYYDPVEGIPCEIIEKICRKIGSWAFARNNFEPNSIFAQIYTITNELILGLRTLNIENINQLQLANILDSILGAGSKLDGYIAESASWTSVQHPGAIWGQANTVLWWDFTDHSSTNLHKWSDSERHFLQLHDILLSAPEQIRRRENLSWHNALRFAKEKVILFLPSKVRGEDVKAHPLLDEIRFALSKLNTEEHQLTIYAEELRKNENVKMIDITFKRHPITTQPIPGSIRQWTIPKQKVKLRDKESATSFESVLSCTLQWTLRYGANIRSSNALSLPNESVMLGNLGHAILERLIKENKFTNNIDIQQVTGEIFDNLVPKMAAMLLLPENQSLLRKVRRDLQKSMHQFATFLENTGVSITETEGIYSKQWKDNINFEGRLDLIGKTTSGRTMLFDAKWSRRPSNYKTRLQEGSIQLALYHWLLSTSEEDFIPVAYFMLQSGDFFAVADEDIPPQYHVESFSMNETLQTVRTEITKVTNSLINGVAVATGIEEEGAEESIFKPVCRFCEYQNLCGVGR</sequence>
<dbReference type="Proteomes" id="UP000219252">
    <property type="component" value="Unassembled WGS sequence"/>
</dbReference>
<keyword evidence="4" id="KW-0347">Helicase</keyword>
<dbReference type="GO" id="GO:0006281">
    <property type="term" value="P:DNA repair"/>
    <property type="evidence" value="ECO:0007669"/>
    <property type="project" value="UniProtKB-KW"/>
</dbReference>
<organism evidence="9 10">
    <name type="scientific">Ureibacillus acetophenoni</name>
    <dbReference type="NCBI Taxonomy" id="614649"/>
    <lineage>
        <taxon>Bacteria</taxon>
        <taxon>Bacillati</taxon>
        <taxon>Bacillota</taxon>
        <taxon>Bacilli</taxon>
        <taxon>Bacillales</taxon>
        <taxon>Caryophanaceae</taxon>
        <taxon>Ureibacillus</taxon>
    </lineage>
</organism>
<evidence type="ECO:0000259" key="8">
    <source>
        <dbReference type="Pfam" id="PF12705"/>
    </source>
</evidence>
<evidence type="ECO:0000256" key="7">
    <source>
        <dbReference type="ARBA" id="ARBA00023204"/>
    </source>
</evidence>
<name>A0A285UMG7_9BACL</name>
<keyword evidence="7" id="KW-0234">DNA repair</keyword>
<keyword evidence="5" id="KW-0067">ATP-binding</keyword>
<dbReference type="EMBL" id="OBQC01000014">
    <property type="protein sequence ID" value="SOC43095.1"/>
    <property type="molecule type" value="Genomic_DNA"/>
</dbReference>
<dbReference type="InterPro" id="IPR011604">
    <property type="entry name" value="PDDEXK-like_dom_sf"/>
</dbReference>
<dbReference type="RefSeq" id="WP_170949524.1">
    <property type="nucleotide sequence ID" value="NZ_OBQC01000014.1"/>
</dbReference>
<evidence type="ECO:0000256" key="5">
    <source>
        <dbReference type="ARBA" id="ARBA00022840"/>
    </source>
</evidence>
<dbReference type="InterPro" id="IPR038726">
    <property type="entry name" value="PDDEXK_AddAB-type"/>
</dbReference>
<gene>
    <name evidence="9" type="ORF">SAMN05877842_11469</name>
</gene>
<evidence type="ECO:0000256" key="2">
    <source>
        <dbReference type="ARBA" id="ARBA00022763"/>
    </source>
</evidence>